<reference evidence="16" key="3">
    <citation type="submission" date="2025-09" db="UniProtKB">
        <authorList>
            <consortium name="Ensembl"/>
        </authorList>
    </citation>
    <scope>IDENTIFICATION</scope>
</reference>
<evidence type="ECO:0000256" key="1">
    <source>
        <dbReference type="ARBA" id="ARBA00004251"/>
    </source>
</evidence>
<dbReference type="GO" id="GO:0007399">
    <property type="term" value="P:nervous system development"/>
    <property type="evidence" value="ECO:0007669"/>
    <property type="project" value="InterPro"/>
</dbReference>
<reference evidence="16" key="2">
    <citation type="submission" date="2025-08" db="UniProtKB">
        <authorList>
            <consortium name="Ensembl"/>
        </authorList>
    </citation>
    <scope>IDENTIFICATION</scope>
</reference>
<keyword evidence="9" id="KW-0339">Growth factor</keyword>
<dbReference type="Ensembl" id="ENSACLT00000080826.1">
    <property type="protein sequence ID" value="ENSACLP00000060855.1"/>
    <property type="gene ID" value="ENSACLG00000013508.2"/>
</dbReference>
<feature type="domain" description="EGF-like" evidence="15">
    <location>
        <begin position="306"/>
        <end position="350"/>
    </location>
</feature>
<dbReference type="GeneTree" id="ENSGT00940000156754"/>
<dbReference type="AlphaFoldDB" id="A0AAX7TWI4"/>
<dbReference type="PROSITE" id="PS01186">
    <property type="entry name" value="EGF_2"/>
    <property type="match status" value="1"/>
</dbReference>
<dbReference type="PANTHER" id="PTHR11100:SF28">
    <property type="entry name" value="NEUREGULIN 3B"/>
    <property type="match status" value="1"/>
</dbReference>
<feature type="compositionally biased region" description="Polar residues" evidence="13">
    <location>
        <begin position="187"/>
        <end position="205"/>
    </location>
</feature>
<proteinExistence type="inferred from homology"/>
<dbReference type="PROSITE" id="PS00022">
    <property type="entry name" value="EGF_1"/>
    <property type="match status" value="1"/>
</dbReference>
<feature type="region of interest" description="Disordered" evidence="13">
    <location>
        <begin position="139"/>
        <end position="300"/>
    </location>
</feature>
<evidence type="ECO:0000256" key="8">
    <source>
        <dbReference type="ARBA" id="ARBA00022989"/>
    </source>
</evidence>
<evidence type="ECO:0000256" key="5">
    <source>
        <dbReference type="ARBA" id="ARBA00022525"/>
    </source>
</evidence>
<protein>
    <recommendedName>
        <fullName evidence="15">EGF-like domain-containing protein</fullName>
    </recommendedName>
</protein>
<comment type="caution">
    <text evidence="12">Lacks conserved residue(s) required for the propagation of feature annotation.</text>
</comment>
<evidence type="ECO:0000256" key="12">
    <source>
        <dbReference type="PROSITE-ProRule" id="PRU00076"/>
    </source>
</evidence>
<feature type="compositionally biased region" description="Polar residues" evidence="13">
    <location>
        <begin position="212"/>
        <end position="234"/>
    </location>
</feature>
<dbReference type="GO" id="GO:0045499">
    <property type="term" value="F:chemorepellent activity"/>
    <property type="evidence" value="ECO:0007669"/>
    <property type="project" value="TreeGrafter"/>
</dbReference>
<evidence type="ECO:0000259" key="15">
    <source>
        <dbReference type="PROSITE" id="PS50026"/>
    </source>
</evidence>
<comment type="similarity">
    <text evidence="3">Belongs to the neuregulin family.</text>
</comment>
<accession>A0AAX7TWI4</accession>
<evidence type="ECO:0000256" key="3">
    <source>
        <dbReference type="ARBA" id="ARBA00008216"/>
    </source>
</evidence>
<keyword evidence="6 12" id="KW-0245">EGF-like domain</keyword>
<dbReference type="InterPro" id="IPR000742">
    <property type="entry name" value="EGF"/>
</dbReference>
<dbReference type="GO" id="GO:0008083">
    <property type="term" value="F:growth factor activity"/>
    <property type="evidence" value="ECO:0007669"/>
    <property type="project" value="UniProtKB-KW"/>
</dbReference>
<dbReference type="GO" id="GO:0005886">
    <property type="term" value="C:plasma membrane"/>
    <property type="evidence" value="ECO:0007669"/>
    <property type="project" value="UniProtKB-SubCell"/>
</dbReference>
<feature type="compositionally biased region" description="Low complexity" evidence="13">
    <location>
        <begin position="235"/>
        <end position="257"/>
    </location>
</feature>
<evidence type="ECO:0000313" key="17">
    <source>
        <dbReference type="Proteomes" id="UP000265100"/>
    </source>
</evidence>
<keyword evidence="7 14" id="KW-0812">Transmembrane</keyword>
<feature type="disulfide bond" evidence="12">
    <location>
        <begin position="340"/>
        <end position="349"/>
    </location>
</feature>
<dbReference type="GO" id="GO:0048513">
    <property type="term" value="P:animal organ development"/>
    <property type="evidence" value="ECO:0007669"/>
    <property type="project" value="TreeGrafter"/>
</dbReference>
<evidence type="ECO:0000256" key="9">
    <source>
        <dbReference type="ARBA" id="ARBA00023030"/>
    </source>
</evidence>
<sequence>MQRSTLKETKKTSSRMSDRSGASTLAAMTLEEPGAEQASPRAPGPLRCGPCAVWPRQQTWLCAVPLVMGFVGLGLSLMLLKWIVVGSVQDYVPTDLVDPKGSIGQDPIFLSKPSAMPKGPDISTATSTLAASTTAMVSTTTPLAADGTAPAPRTRSGPPANHSANGSTANGDGNSAPHLHNRAGTRVSGTVTTSATRATRLTPPSSGREVTPRSNVRKGNSNGRNGAVNSKPGQTSPTVTTTTSVTTTATLKATAKVQPTTSQPPAPVKPTSRWNHGRPGKGPATRPHHRFRTPLAPTHPSLRSEVFKPCVEDKDLAFCLNEGECSIIETVAGVHRHCRCKEGYHGLRCDQFVPKTDAILSDPTDELGIEFMESGDTYQRQVLSIFSIASGICLLGVACMALYRHNKRHREKLQAHFSDSRSLRDCTVNASGLMSKSTPRLQYSLQLQKSCTSHGSSVKGGKVAPGASTVAPPILSKALSKGKRFRSSSLSLSPALQRRETNYFRTPPISRGKHKIPTNLIDGSRVAGHVYKHLQEDESSDMESIRRCDSAGGRVGALLSRTSLSHFTARKGWTEVPCTRLDKGTTFLPPSLRTRSVPIIPSLQTCDLEAGHPVTSDRNQAGLFKWHPVLAGKTGLPVSNPPSPPESVVLATSVMPSSVSPPAAAASLLGLEKNLGSPQTPCSFEITVELVQELKQKSLCSPMKRSGSHSEIHHGGTNTLEKTARESEGKSVQYSPRVLHTGSGTRGWKAAGQRGTRGQCQGQTSLVYGGADLATKGPICRGIGNTYAKPSAS</sequence>
<keyword evidence="17" id="KW-1185">Reference proteome</keyword>
<evidence type="ECO:0000256" key="14">
    <source>
        <dbReference type="SAM" id="Phobius"/>
    </source>
</evidence>
<dbReference type="SUPFAM" id="SSF57196">
    <property type="entry name" value="EGF/Laminin"/>
    <property type="match status" value="1"/>
</dbReference>
<dbReference type="InterPro" id="IPR040180">
    <property type="entry name" value="Neuregulin"/>
</dbReference>
<evidence type="ECO:0000256" key="7">
    <source>
        <dbReference type="ARBA" id="ARBA00022692"/>
    </source>
</evidence>
<feature type="compositionally biased region" description="Polar residues" evidence="13">
    <location>
        <begin position="162"/>
        <end position="173"/>
    </location>
</feature>
<dbReference type="GO" id="GO:0005615">
    <property type="term" value="C:extracellular space"/>
    <property type="evidence" value="ECO:0007669"/>
    <property type="project" value="TreeGrafter"/>
</dbReference>
<evidence type="ECO:0000313" key="16">
    <source>
        <dbReference type="Ensembl" id="ENSACLP00000060855.1"/>
    </source>
</evidence>
<dbReference type="PANTHER" id="PTHR11100">
    <property type="entry name" value="HEREGULIN-NEUREGULIN FAMILY MEMBER"/>
    <property type="match status" value="1"/>
</dbReference>
<feature type="region of interest" description="Disordered" evidence="13">
    <location>
        <begin position="702"/>
        <end position="756"/>
    </location>
</feature>
<keyword evidence="8 14" id="KW-1133">Transmembrane helix</keyword>
<reference evidence="16" key="1">
    <citation type="submission" date="2018-05" db="EMBL/GenBank/DDBJ databases">
        <authorList>
            <person name="Datahose"/>
        </authorList>
    </citation>
    <scope>NUCLEOTIDE SEQUENCE</scope>
</reference>
<keyword evidence="10 14" id="KW-0472">Membrane</keyword>
<evidence type="ECO:0000256" key="4">
    <source>
        <dbReference type="ARBA" id="ARBA00022475"/>
    </source>
</evidence>
<evidence type="ECO:0000256" key="13">
    <source>
        <dbReference type="SAM" id="MobiDB-lite"/>
    </source>
</evidence>
<dbReference type="GO" id="GO:0035556">
    <property type="term" value="P:intracellular signal transduction"/>
    <property type="evidence" value="ECO:0007669"/>
    <property type="project" value="TreeGrafter"/>
</dbReference>
<evidence type="ECO:0000256" key="11">
    <source>
        <dbReference type="ARBA" id="ARBA00023157"/>
    </source>
</evidence>
<dbReference type="PROSITE" id="PS50026">
    <property type="entry name" value="EGF_3"/>
    <property type="match status" value="1"/>
</dbReference>
<evidence type="ECO:0000256" key="10">
    <source>
        <dbReference type="ARBA" id="ARBA00023136"/>
    </source>
</evidence>
<comment type="subcellular location">
    <subcellularLocation>
        <location evidence="1">Cell membrane</location>
        <topology evidence="1">Single-pass type I membrane protein</topology>
    </subcellularLocation>
    <subcellularLocation>
        <location evidence="2">Secreted</location>
    </subcellularLocation>
</comment>
<dbReference type="Proteomes" id="UP000265100">
    <property type="component" value="Chromosome 3"/>
</dbReference>
<organism evidence="16 17">
    <name type="scientific">Astatotilapia calliptera</name>
    <name type="common">Eastern happy</name>
    <name type="synonym">Chromis callipterus</name>
    <dbReference type="NCBI Taxonomy" id="8154"/>
    <lineage>
        <taxon>Eukaryota</taxon>
        <taxon>Metazoa</taxon>
        <taxon>Chordata</taxon>
        <taxon>Craniata</taxon>
        <taxon>Vertebrata</taxon>
        <taxon>Euteleostomi</taxon>
        <taxon>Actinopterygii</taxon>
        <taxon>Neopterygii</taxon>
        <taxon>Teleostei</taxon>
        <taxon>Neoteleostei</taxon>
        <taxon>Acanthomorphata</taxon>
        <taxon>Ovalentaria</taxon>
        <taxon>Cichlomorphae</taxon>
        <taxon>Cichliformes</taxon>
        <taxon>Cichlidae</taxon>
        <taxon>African cichlids</taxon>
        <taxon>Pseudocrenilabrinae</taxon>
        <taxon>Haplochromini</taxon>
        <taxon>Astatotilapia</taxon>
    </lineage>
</organism>
<keyword evidence="4" id="KW-1003">Cell membrane</keyword>
<feature type="transmembrane region" description="Helical" evidence="14">
    <location>
        <begin position="60"/>
        <end position="84"/>
    </location>
</feature>
<feature type="compositionally biased region" description="Basic and acidic residues" evidence="13">
    <location>
        <begin position="1"/>
        <end position="11"/>
    </location>
</feature>
<feature type="region of interest" description="Disordered" evidence="13">
    <location>
        <begin position="1"/>
        <end position="22"/>
    </location>
</feature>
<keyword evidence="11 12" id="KW-1015">Disulfide bond</keyword>
<evidence type="ECO:0000256" key="2">
    <source>
        <dbReference type="ARBA" id="ARBA00004613"/>
    </source>
</evidence>
<evidence type="ECO:0000256" key="6">
    <source>
        <dbReference type="ARBA" id="ARBA00022536"/>
    </source>
</evidence>
<name>A0AAX7TWI4_ASTCA</name>
<keyword evidence="5" id="KW-0964">Secreted</keyword>
<dbReference type="Gene3D" id="2.10.25.10">
    <property type="entry name" value="Laminin"/>
    <property type="match status" value="1"/>
</dbReference>